<evidence type="ECO:0000256" key="8">
    <source>
        <dbReference type="SAM" id="MobiDB-lite"/>
    </source>
</evidence>
<dbReference type="Proteomes" id="UP001596105">
    <property type="component" value="Unassembled WGS sequence"/>
</dbReference>
<reference evidence="11" key="1">
    <citation type="journal article" date="2019" name="Int. J. Syst. Evol. Microbiol.">
        <title>The Global Catalogue of Microorganisms (GCM) 10K type strain sequencing project: providing services to taxonomists for standard genome sequencing and annotation.</title>
        <authorList>
            <consortium name="The Broad Institute Genomics Platform"/>
            <consortium name="The Broad Institute Genome Sequencing Center for Infectious Disease"/>
            <person name="Wu L."/>
            <person name="Ma J."/>
        </authorList>
    </citation>
    <scope>NUCLEOTIDE SEQUENCE [LARGE SCALE GENOMIC DNA]</scope>
    <source>
        <strain evidence="11">CCUG 57113</strain>
    </source>
</reference>
<feature type="region of interest" description="Disordered" evidence="8">
    <location>
        <begin position="1"/>
        <end position="37"/>
    </location>
</feature>
<dbReference type="InterPro" id="IPR000515">
    <property type="entry name" value="MetI-like"/>
</dbReference>
<accession>A0ABW0LZG9</accession>
<comment type="caution">
    <text evidence="10">The sequence shown here is derived from an EMBL/GenBank/DDBJ whole genome shotgun (WGS) entry which is preliminary data.</text>
</comment>
<keyword evidence="4 7" id="KW-0812">Transmembrane</keyword>
<keyword evidence="2 7" id="KW-0813">Transport</keyword>
<dbReference type="PANTHER" id="PTHR30151:SF0">
    <property type="entry name" value="ABC TRANSPORTER PERMEASE PROTEIN MJ0413-RELATED"/>
    <property type="match status" value="1"/>
</dbReference>
<comment type="subcellular location">
    <subcellularLocation>
        <location evidence="1 7">Cell membrane</location>
        <topology evidence="1 7">Multi-pass membrane protein</topology>
    </subcellularLocation>
</comment>
<comment type="similarity">
    <text evidence="7">Belongs to the binding-protein-dependent transport system permease family.</text>
</comment>
<evidence type="ECO:0000256" key="5">
    <source>
        <dbReference type="ARBA" id="ARBA00022989"/>
    </source>
</evidence>
<evidence type="ECO:0000259" key="9">
    <source>
        <dbReference type="PROSITE" id="PS50928"/>
    </source>
</evidence>
<organism evidence="10 11">
    <name type="scientific">Cohnella suwonensis</name>
    <dbReference type="NCBI Taxonomy" id="696072"/>
    <lineage>
        <taxon>Bacteria</taxon>
        <taxon>Bacillati</taxon>
        <taxon>Bacillota</taxon>
        <taxon>Bacilli</taxon>
        <taxon>Bacillales</taxon>
        <taxon>Paenibacillaceae</taxon>
        <taxon>Cohnella</taxon>
    </lineage>
</organism>
<keyword evidence="5 7" id="KW-1133">Transmembrane helix</keyword>
<evidence type="ECO:0000313" key="10">
    <source>
        <dbReference type="EMBL" id="MFC5470417.1"/>
    </source>
</evidence>
<protein>
    <submittedName>
        <fullName evidence="10">ABC transporter permease</fullName>
    </submittedName>
</protein>
<evidence type="ECO:0000256" key="7">
    <source>
        <dbReference type="RuleBase" id="RU363032"/>
    </source>
</evidence>
<feature type="transmembrane region" description="Helical" evidence="7">
    <location>
        <begin position="173"/>
        <end position="190"/>
    </location>
</feature>
<dbReference type="RefSeq" id="WP_209749979.1">
    <property type="nucleotide sequence ID" value="NZ_JBHSMH010000062.1"/>
</dbReference>
<dbReference type="CDD" id="cd06261">
    <property type="entry name" value="TM_PBP2"/>
    <property type="match status" value="1"/>
</dbReference>
<gene>
    <name evidence="10" type="ORF">ACFPPD_17115</name>
</gene>
<feature type="compositionally biased region" description="Low complexity" evidence="8">
    <location>
        <begin position="8"/>
        <end position="26"/>
    </location>
</feature>
<keyword evidence="3" id="KW-1003">Cell membrane</keyword>
<dbReference type="Pfam" id="PF00528">
    <property type="entry name" value="BPD_transp_1"/>
    <property type="match status" value="1"/>
</dbReference>
<sequence length="298" mass="32702">MSEPSPPTASLAPAAVAASKAQPPQSHAGKKAFAGKKPKKRPAFRIFEDIPKSGFLATAALSFVVMLTVWSALSYGGLMNPVFMPTPDKVFRTFFDQLGTSAYWHQIGISVFRVMAGFVLACVVAIPIGLFAGTYRHAEAFVEPPMEFIRYMPAVAFIPLIMVWAGIGESAKVLLIFIGCFFQMVLMVSADTRLVSKDLVQASFTLGASRWQAIQTVIIPAVQPRLLTTMRLMLGWAWTYLVVAELIAVNSGLGYTIMKAQRFLNTEQIFVGIIVLGLIGLISDRIFAFLSRRLFPWA</sequence>
<keyword evidence="6 7" id="KW-0472">Membrane</keyword>
<feature type="transmembrane region" description="Helical" evidence="7">
    <location>
        <begin position="114"/>
        <end position="136"/>
    </location>
</feature>
<dbReference type="PROSITE" id="PS50928">
    <property type="entry name" value="ABC_TM1"/>
    <property type="match status" value="1"/>
</dbReference>
<dbReference type="PANTHER" id="PTHR30151">
    <property type="entry name" value="ALKANE SULFONATE ABC TRANSPORTER-RELATED, MEMBRANE SUBUNIT"/>
    <property type="match status" value="1"/>
</dbReference>
<proteinExistence type="inferred from homology"/>
<evidence type="ECO:0000256" key="1">
    <source>
        <dbReference type="ARBA" id="ARBA00004651"/>
    </source>
</evidence>
<feature type="transmembrane region" description="Helical" evidence="7">
    <location>
        <begin position="233"/>
        <end position="257"/>
    </location>
</feature>
<dbReference type="EMBL" id="JBHSMH010000062">
    <property type="protein sequence ID" value="MFC5470417.1"/>
    <property type="molecule type" value="Genomic_DNA"/>
</dbReference>
<evidence type="ECO:0000256" key="3">
    <source>
        <dbReference type="ARBA" id="ARBA00022475"/>
    </source>
</evidence>
<evidence type="ECO:0000256" key="6">
    <source>
        <dbReference type="ARBA" id="ARBA00023136"/>
    </source>
</evidence>
<dbReference type="InterPro" id="IPR035906">
    <property type="entry name" value="MetI-like_sf"/>
</dbReference>
<feature type="domain" description="ABC transmembrane type-1" evidence="9">
    <location>
        <begin position="107"/>
        <end position="291"/>
    </location>
</feature>
<dbReference type="Gene3D" id="1.10.3720.10">
    <property type="entry name" value="MetI-like"/>
    <property type="match status" value="1"/>
</dbReference>
<dbReference type="SUPFAM" id="SSF161098">
    <property type="entry name" value="MetI-like"/>
    <property type="match status" value="1"/>
</dbReference>
<keyword evidence="11" id="KW-1185">Reference proteome</keyword>
<evidence type="ECO:0000313" key="11">
    <source>
        <dbReference type="Proteomes" id="UP001596105"/>
    </source>
</evidence>
<name>A0ABW0LZG9_9BACL</name>
<feature type="compositionally biased region" description="Basic residues" evidence="8">
    <location>
        <begin position="28"/>
        <end position="37"/>
    </location>
</feature>
<evidence type="ECO:0000256" key="4">
    <source>
        <dbReference type="ARBA" id="ARBA00022692"/>
    </source>
</evidence>
<feature type="transmembrane region" description="Helical" evidence="7">
    <location>
        <begin position="148"/>
        <end position="167"/>
    </location>
</feature>
<feature type="transmembrane region" description="Helical" evidence="7">
    <location>
        <begin position="269"/>
        <end position="290"/>
    </location>
</feature>
<feature type="transmembrane region" description="Helical" evidence="7">
    <location>
        <begin position="55"/>
        <end position="78"/>
    </location>
</feature>
<evidence type="ECO:0000256" key="2">
    <source>
        <dbReference type="ARBA" id="ARBA00022448"/>
    </source>
</evidence>